<evidence type="ECO:0000313" key="1">
    <source>
        <dbReference type="EMBL" id="MDJ1184098.1"/>
    </source>
</evidence>
<dbReference type="EMBL" id="JAQOSQ010000012">
    <property type="protein sequence ID" value="MDJ1184098.1"/>
    <property type="molecule type" value="Genomic_DNA"/>
</dbReference>
<gene>
    <name evidence="1" type="ORF">PMH09_12975</name>
</gene>
<dbReference type="SUPFAM" id="SSF52266">
    <property type="entry name" value="SGNH hydrolase"/>
    <property type="match status" value="1"/>
</dbReference>
<comment type="caution">
    <text evidence="1">The sequence shown here is derived from an EMBL/GenBank/DDBJ whole genome shotgun (WGS) entry which is preliminary data.</text>
</comment>
<reference evidence="1 2" key="1">
    <citation type="submission" date="2023-01" db="EMBL/GenBank/DDBJ databases">
        <title>Novel diversity within Roseofilum (Cyanobacteria; Desertifilaceae) from marine benthic mats with descriptions of four novel species.</title>
        <authorList>
            <person name="Wang Y."/>
            <person name="Berthold D.E."/>
            <person name="Hu J."/>
            <person name="Lefler F.W."/>
            <person name="Laughinghouse H.D. IV."/>
        </authorList>
    </citation>
    <scope>NUCLEOTIDE SEQUENCE [LARGE SCALE GENOMIC DNA]</scope>
    <source>
        <strain evidence="1 2">BLCC-M143</strain>
    </source>
</reference>
<evidence type="ECO:0000313" key="2">
    <source>
        <dbReference type="Proteomes" id="UP001232992"/>
    </source>
</evidence>
<organism evidence="1 2">
    <name type="scientific">Roseofilum casamattae BLCC-M143</name>
    <dbReference type="NCBI Taxonomy" id="3022442"/>
    <lineage>
        <taxon>Bacteria</taxon>
        <taxon>Bacillati</taxon>
        <taxon>Cyanobacteriota</taxon>
        <taxon>Cyanophyceae</taxon>
        <taxon>Desertifilales</taxon>
        <taxon>Desertifilaceae</taxon>
        <taxon>Roseofilum</taxon>
        <taxon>Roseofilum casamattae</taxon>
    </lineage>
</organism>
<keyword evidence="2" id="KW-1185">Reference proteome</keyword>
<protein>
    <recommendedName>
        <fullName evidence="3">SGNH/GDSL hydrolase family protein</fullName>
    </recommendedName>
</protein>
<name>A0ABT7BY19_9CYAN</name>
<sequence>MSFWLFLFPHLLLAWGTGYGEPGFSFNHFSDNASSSLSHHTATALPEVRIEGRAVSGWFTREGLVSQPGLTRFTHASFGSERLDEHLGWYSHQVAWHGPPDILIVGSSRALQGVDPIALRQALGDRGFGQLSVYNFGINGATAQVIDLLLREILNREQLPRLILWADGVRAFNSGRRDRTYESIIDSQGYRLLRTGIRPQVPRFSPSSHQCYDAPLSSTDISLISESLSTPCLLPPISQRHQASLWDKAIANLQAYRPLNQLTPLGFLPVPDIFDPQTYYTQHPRIAGQFDGDYTQFSLQGKQAIALSRLLPYLQQRQIPIVYVNLPVTLDYLDPVRLAREREFHQMLQLYRRDRGLNVVNLVTAELAHLAAPRYFADPSHINQYGAIAVARQLAKMEEIPWPEGDR</sequence>
<accession>A0ABT7BY19</accession>
<evidence type="ECO:0008006" key="3">
    <source>
        <dbReference type="Google" id="ProtNLM"/>
    </source>
</evidence>
<dbReference type="Proteomes" id="UP001232992">
    <property type="component" value="Unassembled WGS sequence"/>
</dbReference>
<dbReference type="RefSeq" id="WP_283758750.1">
    <property type="nucleotide sequence ID" value="NZ_JAQOSQ010000012.1"/>
</dbReference>
<proteinExistence type="predicted"/>